<organism evidence="1 2">
    <name type="scientific">Arctium lappa</name>
    <name type="common">Greater burdock</name>
    <name type="synonym">Lappa major</name>
    <dbReference type="NCBI Taxonomy" id="4217"/>
    <lineage>
        <taxon>Eukaryota</taxon>
        <taxon>Viridiplantae</taxon>
        <taxon>Streptophyta</taxon>
        <taxon>Embryophyta</taxon>
        <taxon>Tracheophyta</taxon>
        <taxon>Spermatophyta</taxon>
        <taxon>Magnoliopsida</taxon>
        <taxon>eudicotyledons</taxon>
        <taxon>Gunneridae</taxon>
        <taxon>Pentapetalae</taxon>
        <taxon>asterids</taxon>
        <taxon>campanulids</taxon>
        <taxon>Asterales</taxon>
        <taxon>Asteraceae</taxon>
        <taxon>Carduoideae</taxon>
        <taxon>Cardueae</taxon>
        <taxon>Arctiinae</taxon>
        <taxon>Arctium</taxon>
    </lineage>
</organism>
<gene>
    <name evidence="1" type="ORF">L6452_14101</name>
</gene>
<evidence type="ECO:0000313" key="2">
    <source>
        <dbReference type="Proteomes" id="UP001055879"/>
    </source>
</evidence>
<protein>
    <submittedName>
        <fullName evidence="1">Uncharacterized protein</fullName>
    </submittedName>
</protein>
<accession>A0ACB9CKD0</accession>
<name>A0ACB9CKD0_ARCLA</name>
<comment type="caution">
    <text evidence="1">The sequence shown here is derived from an EMBL/GenBank/DDBJ whole genome shotgun (WGS) entry which is preliminary data.</text>
</comment>
<reference evidence="2" key="1">
    <citation type="journal article" date="2022" name="Mol. Ecol. Resour.">
        <title>The genomes of chicory, endive, great burdock and yacon provide insights into Asteraceae palaeo-polyploidization history and plant inulin production.</title>
        <authorList>
            <person name="Fan W."/>
            <person name="Wang S."/>
            <person name="Wang H."/>
            <person name="Wang A."/>
            <person name="Jiang F."/>
            <person name="Liu H."/>
            <person name="Zhao H."/>
            <person name="Xu D."/>
            <person name="Zhang Y."/>
        </authorList>
    </citation>
    <scope>NUCLEOTIDE SEQUENCE [LARGE SCALE GENOMIC DNA]</scope>
    <source>
        <strain evidence="2">cv. Niubang</strain>
    </source>
</reference>
<sequence length="354" mass="39415">MNKQKCLQVFFCLFFSSVTVTISDDRFPATTPPHHRRHNLKLFVFGDSYADTGNWPKSYGGSWQQPYGITFPGIPSGRFSDGRVLTDYIAGILGTKSPMTYGGWKSGEKKSIKYGMNFAYGGTGVFNTLVNQPNMTTQINYFQQLVQQKQDLLHTSSVAILSLAGNDYATYFTSNHTLKDLSGLTKSVVSQLVSNVKRIHELGVRKIGITAMEPLGCLPQFTVSASYQKCSNTENSIAEFHNQVLVESVRKLNNESDDKSLFVILDLYEAFSTALNLPQNLSTENSKLETLLKPCCQGVSKEYSCGNVEKGTKIMKYSVCGNPNDSFFWDMIHPSQQGWYAVSSNLRASLLQLL</sequence>
<proteinExistence type="predicted"/>
<dbReference type="EMBL" id="CM042050">
    <property type="protein sequence ID" value="KAI3734628.1"/>
    <property type="molecule type" value="Genomic_DNA"/>
</dbReference>
<reference evidence="1 2" key="2">
    <citation type="journal article" date="2022" name="Mol. Ecol. Resour.">
        <title>The genomes of chicory, endive, great burdock and yacon provide insights into Asteraceae paleo-polyploidization history and plant inulin production.</title>
        <authorList>
            <person name="Fan W."/>
            <person name="Wang S."/>
            <person name="Wang H."/>
            <person name="Wang A."/>
            <person name="Jiang F."/>
            <person name="Liu H."/>
            <person name="Zhao H."/>
            <person name="Xu D."/>
            <person name="Zhang Y."/>
        </authorList>
    </citation>
    <scope>NUCLEOTIDE SEQUENCE [LARGE SCALE GENOMIC DNA]</scope>
    <source>
        <strain evidence="2">cv. Niubang</strain>
    </source>
</reference>
<evidence type="ECO:0000313" key="1">
    <source>
        <dbReference type="EMBL" id="KAI3734628.1"/>
    </source>
</evidence>
<keyword evidence="2" id="KW-1185">Reference proteome</keyword>
<dbReference type="Proteomes" id="UP001055879">
    <property type="component" value="Linkage Group LG04"/>
</dbReference>